<name>A0A8S9RJQ7_BRACR</name>
<proteinExistence type="predicted"/>
<dbReference type="InterPro" id="IPR001680">
    <property type="entry name" value="WD40_rpt"/>
</dbReference>
<organism evidence="5 6">
    <name type="scientific">Brassica cretica</name>
    <name type="common">Mustard</name>
    <dbReference type="NCBI Taxonomy" id="69181"/>
    <lineage>
        <taxon>Eukaryota</taxon>
        <taxon>Viridiplantae</taxon>
        <taxon>Streptophyta</taxon>
        <taxon>Embryophyta</taxon>
        <taxon>Tracheophyta</taxon>
        <taxon>Spermatophyta</taxon>
        <taxon>Magnoliopsida</taxon>
        <taxon>eudicotyledons</taxon>
        <taxon>Gunneridae</taxon>
        <taxon>Pentapetalae</taxon>
        <taxon>rosids</taxon>
        <taxon>malvids</taxon>
        <taxon>Brassicales</taxon>
        <taxon>Brassicaceae</taxon>
        <taxon>Brassiceae</taxon>
        <taxon>Brassica</taxon>
    </lineage>
</organism>
<dbReference type="Gene3D" id="2.130.10.10">
    <property type="entry name" value="YVTN repeat-like/Quinoprotein amine dehydrogenase"/>
    <property type="match status" value="1"/>
</dbReference>
<feature type="repeat" description="WD" evidence="3">
    <location>
        <begin position="136"/>
        <end position="177"/>
    </location>
</feature>
<feature type="repeat" description="WD" evidence="3">
    <location>
        <begin position="93"/>
        <end position="134"/>
    </location>
</feature>
<reference evidence="5" key="1">
    <citation type="submission" date="2019-12" db="EMBL/GenBank/DDBJ databases">
        <title>Genome sequencing and annotation of Brassica cretica.</title>
        <authorList>
            <person name="Studholme D.J."/>
            <person name="Sarris P."/>
        </authorList>
    </citation>
    <scope>NUCLEOTIDE SEQUENCE</scope>
    <source>
        <strain evidence="5">PFS-109/04</strain>
        <tissue evidence="5">Leaf</tissue>
    </source>
</reference>
<feature type="compositionally biased region" description="Low complexity" evidence="4">
    <location>
        <begin position="43"/>
        <end position="54"/>
    </location>
</feature>
<dbReference type="PANTHER" id="PTHR19848">
    <property type="entry name" value="WD40 REPEAT PROTEIN"/>
    <property type="match status" value="1"/>
</dbReference>
<keyword evidence="2" id="KW-0677">Repeat</keyword>
<dbReference type="PROSITE" id="PS50082">
    <property type="entry name" value="WD_REPEATS_2"/>
    <property type="match status" value="3"/>
</dbReference>
<dbReference type="InterPro" id="IPR020472">
    <property type="entry name" value="WD40_PAC1"/>
</dbReference>
<dbReference type="CDD" id="cd00200">
    <property type="entry name" value="WD40"/>
    <property type="match status" value="1"/>
</dbReference>
<comment type="caution">
    <text evidence="5">The sequence shown here is derived from an EMBL/GenBank/DDBJ whole genome shotgun (WGS) entry which is preliminary data.</text>
</comment>
<dbReference type="EMBL" id="QGKX02000095">
    <property type="protein sequence ID" value="KAF3573090.1"/>
    <property type="molecule type" value="Genomic_DNA"/>
</dbReference>
<evidence type="ECO:0000313" key="6">
    <source>
        <dbReference type="Proteomes" id="UP000712600"/>
    </source>
</evidence>
<dbReference type="AlphaFoldDB" id="A0A8S9RJQ7"/>
<evidence type="ECO:0000313" key="5">
    <source>
        <dbReference type="EMBL" id="KAF3573090.1"/>
    </source>
</evidence>
<dbReference type="InterPro" id="IPR036322">
    <property type="entry name" value="WD40_repeat_dom_sf"/>
</dbReference>
<dbReference type="SUPFAM" id="SSF50978">
    <property type="entry name" value="WD40 repeat-like"/>
    <property type="match status" value="1"/>
</dbReference>
<dbReference type="PROSITE" id="PS50294">
    <property type="entry name" value="WD_REPEATS_REGION"/>
    <property type="match status" value="2"/>
</dbReference>
<sequence length="281" mass="31304">MAEEVPSFTPYIHSQTLRSHDHAVSSVKFSSLHHPPTEQSALTPSTPTKTPSPSIHRPPKRHLRRRLLLRRESNMIVLRRDRSDLGCENGQVLPAHSDPITAVDFNRDGSLIVSSSYDGLCRVWDSGTGHCVKTLIDDENPPVSFVRFSPHGKFILVGTLHNTLRLWNISSAKFIKTYTGHANSQYSVFSAFSITNGRKIVSGSEDKYVYMWELNSRKLLQKLEGHTEPVMSVACHSTENLIASGSLDKSNTEEIVKQGFIDSSFVISKPVHVNIASLTCL</sequence>
<dbReference type="PANTHER" id="PTHR19848:SF8">
    <property type="entry name" value="F-BOX AND WD REPEAT DOMAIN CONTAINING 7"/>
    <property type="match status" value="1"/>
</dbReference>
<accession>A0A8S9RJQ7</accession>
<gene>
    <name evidence="5" type="ORF">F2Q69_00061392</name>
</gene>
<evidence type="ECO:0000256" key="3">
    <source>
        <dbReference type="PROSITE-ProRule" id="PRU00221"/>
    </source>
</evidence>
<dbReference type="Pfam" id="PF00400">
    <property type="entry name" value="WD40"/>
    <property type="match status" value="4"/>
</dbReference>
<evidence type="ECO:0008006" key="7">
    <source>
        <dbReference type="Google" id="ProtNLM"/>
    </source>
</evidence>
<keyword evidence="1 3" id="KW-0853">WD repeat</keyword>
<evidence type="ECO:0000256" key="2">
    <source>
        <dbReference type="ARBA" id="ARBA00022737"/>
    </source>
</evidence>
<dbReference type="PROSITE" id="PS00678">
    <property type="entry name" value="WD_REPEATS_1"/>
    <property type="match status" value="1"/>
</dbReference>
<feature type="region of interest" description="Disordered" evidence="4">
    <location>
        <begin position="25"/>
        <end position="61"/>
    </location>
</feature>
<evidence type="ECO:0000256" key="1">
    <source>
        <dbReference type="ARBA" id="ARBA00022574"/>
    </source>
</evidence>
<dbReference type="Proteomes" id="UP000712600">
    <property type="component" value="Unassembled WGS sequence"/>
</dbReference>
<dbReference type="InterPro" id="IPR019775">
    <property type="entry name" value="WD40_repeat_CS"/>
</dbReference>
<dbReference type="PRINTS" id="PR00320">
    <property type="entry name" value="GPROTEINBRPT"/>
</dbReference>
<evidence type="ECO:0000256" key="4">
    <source>
        <dbReference type="SAM" id="MobiDB-lite"/>
    </source>
</evidence>
<protein>
    <recommendedName>
        <fullName evidence="7">Anaphase-promoting complex subunit 4 WD40 domain-containing protein</fullName>
    </recommendedName>
</protein>
<dbReference type="InterPro" id="IPR015943">
    <property type="entry name" value="WD40/YVTN_repeat-like_dom_sf"/>
</dbReference>
<feature type="repeat" description="WD" evidence="3">
    <location>
        <begin position="196"/>
        <end position="222"/>
    </location>
</feature>
<dbReference type="SMART" id="SM00320">
    <property type="entry name" value="WD40"/>
    <property type="match status" value="4"/>
</dbReference>